<name>D4TWG6_9ACTO</name>
<reference evidence="1 2" key="1">
    <citation type="submission" date="2009-10" db="EMBL/GenBank/DDBJ databases">
        <authorList>
            <person name="Weinstock G."/>
            <person name="Sodergren E."/>
            <person name="Clifton S."/>
            <person name="Fulton L."/>
            <person name="Fulton B."/>
            <person name="Courtney L."/>
            <person name="Fronick C."/>
            <person name="Harrison M."/>
            <person name="Strong C."/>
            <person name="Farmer C."/>
            <person name="Delahaunty K."/>
            <person name="Markovic C."/>
            <person name="Hall O."/>
            <person name="Minx P."/>
            <person name="Tomlinson C."/>
            <person name="Mitreva M."/>
            <person name="Nelson J."/>
            <person name="Hou S."/>
            <person name="Wollam A."/>
            <person name="Pepin K.H."/>
            <person name="Johnson M."/>
            <person name="Bhonagiri V."/>
            <person name="Nash W.E."/>
            <person name="Warren W."/>
            <person name="Chinwalla A."/>
            <person name="Mardis E.R."/>
            <person name="Wilson R.K."/>
        </authorList>
    </citation>
    <scope>NUCLEOTIDE SEQUENCE [LARGE SCALE GENOMIC DNA]</scope>
    <source>
        <strain evidence="1 2">F0309</strain>
    </source>
</reference>
<gene>
    <name evidence="1" type="ORF">HMPREF0970_00275</name>
</gene>
<evidence type="ECO:0000313" key="2">
    <source>
        <dbReference type="Proteomes" id="UP000003150"/>
    </source>
</evidence>
<dbReference type="Proteomes" id="UP000003150">
    <property type="component" value="Unassembled WGS sequence"/>
</dbReference>
<dbReference type="HOGENOM" id="CLU_3211366_0_0_11"/>
<accession>D4TWG6</accession>
<sequence length="44" mass="5170">MGVWLVWCGRGRGGQRGDKSGRRAPASLKNEKRIYQCRHKRLWD</sequence>
<protein>
    <submittedName>
        <fullName evidence="1">Uncharacterized protein</fullName>
    </submittedName>
</protein>
<dbReference type="AlphaFoldDB" id="D4TWG6"/>
<proteinExistence type="predicted"/>
<evidence type="ECO:0000313" key="1">
    <source>
        <dbReference type="EMBL" id="EFF80640.1"/>
    </source>
</evidence>
<comment type="caution">
    <text evidence="1">The sequence shown here is derived from an EMBL/GenBank/DDBJ whole genome shotgun (WGS) entry which is preliminary data.</text>
</comment>
<dbReference type="EMBL" id="ACYT02000012">
    <property type="protein sequence ID" value="EFF80640.1"/>
    <property type="molecule type" value="Genomic_DNA"/>
</dbReference>
<organism evidence="1 2">
    <name type="scientific">Schaalia odontolytica F0309</name>
    <dbReference type="NCBI Taxonomy" id="649742"/>
    <lineage>
        <taxon>Bacteria</taxon>
        <taxon>Bacillati</taxon>
        <taxon>Actinomycetota</taxon>
        <taxon>Actinomycetes</taxon>
        <taxon>Actinomycetales</taxon>
        <taxon>Actinomycetaceae</taxon>
        <taxon>Schaalia</taxon>
    </lineage>
</organism>